<protein>
    <submittedName>
        <fullName evidence="2">Toll/interleukin-1 receptor domain-containing protein</fullName>
    </submittedName>
</protein>
<reference evidence="2 3" key="2">
    <citation type="submission" date="2020-04" db="EMBL/GenBank/DDBJ databases">
        <authorList>
            <person name="Fomenkov A."/>
            <person name="Anton B.P."/>
            <person name="Roberts R.J."/>
        </authorList>
    </citation>
    <scope>NUCLEOTIDE SEQUENCE [LARGE SCALE GENOMIC DNA]</scope>
    <source>
        <strain evidence="2 3">CCAP 1403/13f</strain>
    </source>
</reference>
<dbReference type="InterPro" id="IPR035897">
    <property type="entry name" value="Toll_tir_struct_dom_sf"/>
</dbReference>
<dbReference type="InterPro" id="IPR000157">
    <property type="entry name" value="TIR_dom"/>
</dbReference>
<proteinExistence type="predicted"/>
<dbReference type="SUPFAM" id="SSF52200">
    <property type="entry name" value="Toll/Interleukin receptor TIR domain"/>
    <property type="match status" value="1"/>
</dbReference>
<dbReference type="Gene3D" id="3.40.50.10140">
    <property type="entry name" value="Toll/interleukin-1 receptor homology (TIR) domain"/>
    <property type="match status" value="1"/>
</dbReference>
<dbReference type="RefSeq" id="WP_148766030.1">
    <property type="nucleotide sequence ID" value="NZ_CP051206.1"/>
</dbReference>
<dbReference type="KEGG" id="dfs:HGD76_01190"/>
<dbReference type="AlphaFoldDB" id="A0A6H2BVR7"/>
<evidence type="ECO:0000313" key="3">
    <source>
        <dbReference type="Proteomes" id="UP000502433"/>
    </source>
</evidence>
<evidence type="ECO:0000313" key="2">
    <source>
        <dbReference type="EMBL" id="QJB43056.1"/>
    </source>
</evidence>
<gene>
    <name evidence="2" type="ORF">HGD76_01190</name>
</gene>
<evidence type="ECO:0000259" key="1">
    <source>
        <dbReference type="PROSITE" id="PS50104"/>
    </source>
</evidence>
<dbReference type="Pfam" id="PF13676">
    <property type="entry name" value="TIR_2"/>
    <property type="match status" value="1"/>
</dbReference>
<keyword evidence="2" id="KW-0675">Receptor</keyword>
<dbReference type="PROSITE" id="PS50104">
    <property type="entry name" value="TIR"/>
    <property type="match status" value="1"/>
</dbReference>
<dbReference type="Proteomes" id="UP000502433">
    <property type="component" value="Chromosome"/>
</dbReference>
<dbReference type="EMBL" id="CP051206">
    <property type="protein sequence ID" value="QJB43056.1"/>
    <property type="molecule type" value="Genomic_DNA"/>
</dbReference>
<organism evidence="2 3">
    <name type="scientific">Dolichospermum flos-aquae CCAP 1403/13F</name>
    <dbReference type="NCBI Taxonomy" id="315271"/>
    <lineage>
        <taxon>Bacteria</taxon>
        <taxon>Bacillati</taxon>
        <taxon>Cyanobacteriota</taxon>
        <taxon>Cyanophyceae</taxon>
        <taxon>Nostocales</taxon>
        <taxon>Aphanizomenonaceae</taxon>
        <taxon>Dolichospermum</taxon>
    </lineage>
</organism>
<sequence length="269" mass="30614">MAEFDVFLAHNSIDKPVVKVIYEALEKRGITSWLDGEEIRPGSLFQDAIQKGIPLSKSAAIFIGKSGLGMWQGLELKVILSMCLKQNIPVIPVLLPGVSDLPQDMLFLKEFNYINIYDGEIVNKIVNKRVLDLLQWGIKGQKPEDYSAEQIKIKPGKIPNKEKLVDLVIQDIYDRKDNPYADATIWFDAIEKIIDDLVDDLVDAIAENNDKNKNKILPRLGKIPIFTAYRNSQELLINKYIMNQIKNKLEKKGKSKNEIVNIIQQLLLN</sequence>
<feature type="domain" description="TIR" evidence="1">
    <location>
        <begin position="2"/>
        <end position="133"/>
    </location>
</feature>
<accession>A0A6H2BVR7</accession>
<dbReference type="GO" id="GO:0007165">
    <property type="term" value="P:signal transduction"/>
    <property type="evidence" value="ECO:0007669"/>
    <property type="project" value="InterPro"/>
</dbReference>
<reference evidence="2 3" key="1">
    <citation type="submission" date="2020-04" db="EMBL/GenBank/DDBJ databases">
        <title>Genome-Wide Identification of 5-Methylcytosine Sites in Bacterial Genomes By High-Throughput Sequencing of MspJI Restriction Fragments.</title>
        <authorList>
            <person name="Wu V."/>
        </authorList>
    </citation>
    <scope>NUCLEOTIDE SEQUENCE [LARGE SCALE GENOMIC DNA]</scope>
    <source>
        <strain evidence="2 3">CCAP 1403/13f</strain>
    </source>
</reference>
<name>A0A6H2BVR7_DOLFA</name>